<organism evidence="1 2">
    <name type="scientific">Pristionchus entomophagus</name>
    <dbReference type="NCBI Taxonomy" id="358040"/>
    <lineage>
        <taxon>Eukaryota</taxon>
        <taxon>Metazoa</taxon>
        <taxon>Ecdysozoa</taxon>
        <taxon>Nematoda</taxon>
        <taxon>Chromadorea</taxon>
        <taxon>Rhabditida</taxon>
        <taxon>Rhabditina</taxon>
        <taxon>Diplogasteromorpha</taxon>
        <taxon>Diplogasteroidea</taxon>
        <taxon>Neodiplogasteridae</taxon>
        <taxon>Pristionchus</taxon>
    </lineage>
</organism>
<sequence length="198" mass="22203">ATVRLPQPTAMLNWITSPRQSTTEPPSSSECEGNDVMADIMLSEVEAAVYEFECNEEVRRSQVSLQSRVPDYSWLIAPDAPAKARKFLSMQERQQIQRACETIRVSEWNQLTTLWKRGIAKAPRNRDNIIIAFVQAVTEIVGTRPRPQQTISSVLGRYLRSQSSINAVSDSPRQASYDGPLSARTLGSMSFRSLDDIV</sequence>
<accession>A0AAV5TS63</accession>
<evidence type="ECO:0000313" key="1">
    <source>
        <dbReference type="EMBL" id="GMS97110.1"/>
    </source>
</evidence>
<dbReference type="AlphaFoldDB" id="A0AAV5TS63"/>
<keyword evidence="2" id="KW-1185">Reference proteome</keyword>
<dbReference type="PANTHER" id="PTHR28489:SF2">
    <property type="entry name" value="RENTINAL DEGENERATION 3-LIKE"/>
    <property type="match status" value="1"/>
</dbReference>
<dbReference type="InterPro" id="IPR028092">
    <property type="entry name" value="RD3"/>
</dbReference>
<dbReference type="Pfam" id="PF14473">
    <property type="entry name" value="RD3"/>
    <property type="match status" value="1"/>
</dbReference>
<reference evidence="1" key="1">
    <citation type="submission" date="2023-10" db="EMBL/GenBank/DDBJ databases">
        <title>Genome assembly of Pristionchus species.</title>
        <authorList>
            <person name="Yoshida K."/>
            <person name="Sommer R.J."/>
        </authorList>
    </citation>
    <scope>NUCLEOTIDE SEQUENCE</scope>
    <source>
        <strain evidence="1">RS0144</strain>
    </source>
</reference>
<gene>
    <name evidence="1" type="ORF">PENTCL1PPCAC_19285</name>
</gene>
<dbReference type="Proteomes" id="UP001432027">
    <property type="component" value="Unassembled WGS sequence"/>
</dbReference>
<evidence type="ECO:0000313" key="2">
    <source>
        <dbReference type="Proteomes" id="UP001432027"/>
    </source>
</evidence>
<comment type="caution">
    <text evidence="1">The sequence shown here is derived from an EMBL/GenBank/DDBJ whole genome shotgun (WGS) entry which is preliminary data.</text>
</comment>
<protein>
    <recommendedName>
        <fullName evidence="3">Rdl-1</fullName>
    </recommendedName>
</protein>
<evidence type="ECO:0008006" key="3">
    <source>
        <dbReference type="Google" id="ProtNLM"/>
    </source>
</evidence>
<proteinExistence type="predicted"/>
<name>A0AAV5TS63_9BILA</name>
<feature type="non-terminal residue" evidence="1">
    <location>
        <position position="1"/>
    </location>
</feature>
<dbReference type="EMBL" id="BTSX01000004">
    <property type="protein sequence ID" value="GMS97110.1"/>
    <property type="molecule type" value="Genomic_DNA"/>
</dbReference>
<dbReference type="PANTHER" id="PTHR28489">
    <property type="entry name" value="RENTINAL DEGENERATION 3-LIKE"/>
    <property type="match status" value="1"/>
</dbReference>